<keyword evidence="2" id="KW-1185">Reference proteome</keyword>
<reference evidence="1" key="1">
    <citation type="submission" date="2016-09" db="EMBL/GenBank/DDBJ databases">
        <authorList>
            <person name="Liu Y."/>
            <person name="Bai C."/>
            <person name="Tong Y."/>
            <person name="Mi Z."/>
            <person name="An X."/>
            <person name="Huang Y."/>
            <person name="Li P."/>
            <person name="Yuan X."/>
            <person name="Niu W."/>
            <person name="Liu H."/>
        </authorList>
    </citation>
    <scope>NUCLEOTIDE SEQUENCE</scope>
</reference>
<evidence type="ECO:0000313" key="2">
    <source>
        <dbReference type="Proteomes" id="UP000202982"/>
    </source>
</evidence>
<dbReference type="KEGG" id="vg:30308632"/>
<dbReference type="OrthoDB" id="41735at10239"/>
<accession>A0A1B1W2C6</accession>
<dbReference type="Proteomes" id="UP000202982">
    <property type="component" value="Segment"/>
</dbReference>
<evidence type="ECO:0000313" key="1">
    <source>
        <dbReference type="EMBL" id="ANW46828.1"/>
    </source>
</evidence>
<organism evidence="1 2">
    <name type="scientific">Salmonella phage IME207</name>
    <dbReference type="NCBI Taxonomy" id="1873985"/>
    <lineage>
        <taxon>Viruses</taxon>
        <taxon>Duplodnaviria</taxon>
        <taxon>Heunggongvirae</taxon>
        <taxon>Uroviricota</taxon>
        <taxon>Caudoviricetes</taxon>
        <taxon>Shuimuvirus</taxon>
        <taxon>Shuimuvirus IME207</taxon>
    </lineage>
</organism>
<protein>
    <submittedName>
        <fullName evidence="1">Uncharacterized protein</fullName>
    </submittedName>
</protein>
<dbReference type="GeneID" id="30308632"/>
<proteinExistence type="predicted"/>
<name>A0A1B1W2C6_9CAUD</name>
<dbReference type="EMBL" id="KX523699">
    <property type="protein sequence ID" value="ANW46828.1"/>
    <property type="molecule type" value="Genomic_DNA"/>
</dbReference>
<sequence length="52" mass="5881">MDYKSQIMRVIINHPGATRAYIEKHCGGKHSSTTTHRLHEMLALASFAVRSQ</sequence>
<dbReference type="RefSeq" id="YP_009322746.1">
    <property type="nucleotide sequence ID" value="NC_031924.1"/>
</dbReference>